<dbReference type="AlphaFoldDB" id="A0A095BZ64"/>
<proteinExistence type="predicted"/>
<evidence type="ECO:0000313" key="1">
    <source>
        <dbReference type="EMBL" id="KGB34473.1"/>
    </source>
</evidence>
<gene>
    <name evidence="1" type="ORF">MS3_02702</name>
</gene>
<dbReference type="OrthoDB" id="6107996at2759"/>
<dbReference type="EMBL" id="KL250613">
    <property type="protein sequence ID" value="KGB34473.1"/>
    <property type="molecule type" value="Genomic_DNA"/>
</dbReference>
<protein>
    <submittedName>
        <fullName evidence="1">Uncharacterized protein</fullName>
    </submittedName>
</protein>
<accession>A0A095BZ64</accession>
<reference evidence="1" key="1">
    <citation type="journal article" date="2012" name="Nat. Genet.">
        <title>Whole-genome sequence of Schistosoma haematobium.</title>
        <authorList>
            <person name="Young N.D."/>
            <person name="Jex A.R."/>
            <person name="Li B."/>
            <person name="Liu S."/>
            <person name="Yang L."/>
            <person name="Xiong Z."/>
            <person name="Li Y."/>
            <person name="Cantacessi C."/>
            <person name="Hall R.S."/>
            <person name="Xu X."/>
            <person name="Chen F."/>
            <person name="Wu X."/>
            <person name="Zerlotini A."/>
            <person name="Oliveira G."/>
            <person name="Hofmann A."/>
            <person name="Zhang G."/>
            <person name="Fang X."/>
            <person name="Kang Y."/>
            <person name="Campbell B.E."/>
            <person name="Loukas A."/>
            <person name="Ranganathan S."/>
            <person name="Rollinson D."/>
            <person name="Rinaldi G."/>
            <person name="Brindley P.J."/>
            <person name="Yang H."/>
            <person name="Wang J."/>
            <person name="Wang J."/>
            <person name="Gasser R.B."/>
        </authorList>
    </citation>
    <scope>NUCLEOTIDE SEQUENCE [LARGE SCALE GENOMIC DNA]</scope>
</reference>
<sequence length="415" mass="47564">MASSLYKSRPEYLQAPKFYGYKTISVEEEKKLVERLSKPTISIIQAQLASLSNRSHHQTLDIQNPKFNNESNSVNPIEYYDGETLTSRGISSPPSLPSLSPSNCSSRLIDLRSIDDYENVSDRLNKLAEIWNRTGKTNPLLPPCACARGELLLKEDNENWMMNIHCHCSSACSSVHNRYTSIQEPVEWNRINKIVRRLHSSGTAGSIARQKESQALLSALSKRHIDHSTNYFTENINMQKFTNPESRSSLFDQRGHFKPIKYINRWETFQKLNHKLNRITRPTTSSKLKRRGVCVLCDQNLSLKTALGVVNNYSIDKTFHLCDKKQENDLVERVIRPTFASQANKCQCPKSYQFNPHIKQNSDHIQLSGESIIQRLKHFNKQLPLISGLTRSSSINSITNRLYSGKCRRTNCSYR</sequence>
<organism evidence="1">
    <name type="scientific">Schistosoma haematobium</name>
    <name type="common">Blood fluke</name>
    <dbReference type="NCBI Taxonomy" id="6185"/>
    <lineage>
        <taxon>Eukaryota</taxon>
        <taxon>Metazoa</taxon>
        <taxon>Spiralia</taxon>
        <taxon>Lophotrochozoa</taxon>
        <taxon>Platyhelminthes</taxon>
        <taxon>Trematoda</taxon>
        <taxon>Digenea</taxon>
        <taxon>Strigeidida</taxon>
        <taxon>Schistosomatoidea</taxon>
        <taxon>Schistosomatidae</taxon>
        <taxon>Schistosoma</taxon>
    </lineage>
</organism>
<name>A0A095BZ64_SCHHA</name>